<dbReference type="PROSITE" id="PS50893">
    <property type="entry name" value="ABC_TRANSPORTER_2"/>
    <property type="match status" value="1"/>
</dbReference>
<dbReference type="SMART" id="SM00382">
    <property type="entry name" value="AAA"/>
    <property type="match status" value="1"/>
</dbReference>
<evidence type="ECO:0000313" key="7">
    <source>
        <dbReference type="EMBL" id="GAC32664.1"/>
    </source>
</evidence>
<dbReference type="GO" id="GO:0005886">
    <property type="term" value="C:plasma membrane"/>
    <property type="evidence" value="ECO:0007669"/>
    <property type="project" value="TreeGrafter"/>
</dbReference>
<comment type="similarity">
    <text evidence="4">Belongs to the ABC transporter superfamily. Macrolide exporter (TC 3.A.1.122) family.</text>
</comment>
<dbReference type="AlphaFoldDB" id="K6YIV4"/>
<feature type="domain" description="ABC transporter" evidence="6">
    <location>
        <begin position="2"/>
        <end position="240"/>
    </location>
</feature>
<dbReference type="GO" id="GO:0022857">
    <property type="term" value="F:transmembrane transporter activity"/>
    <property type="evidence" value="ECO:0007669"/>
    <property type="project" value="UniProtKB-ARBA"/>
</dbReference>
<dbReference type="EMBL" id="BAER01000044">
    <property type="protein sequence ID" value="GAC32664.1"/>
    <property type="molecule type" value="Genomic_DNA"/>
</dbReference>
<dbReference type="Gene3D" id="3.40.50.300">
    <property type="entry name" value="P-loop containing nucleotide triphosphate hydrolases"/>
    <property type="match status" value="1"/>
</dbReference>
<comment type="caution">
    <text evidence="7">The sequence shown here is derived from an EMBL/GenBank/DDBJ whole genome shotgun (WGS) entry which is preliminary data.</text>
</comment>
<dbReference type="PROSITE" id="PS00211">
    <property type="entry name" value="ABC_TRANSPORTER_1"/>
    <property type="match status" value="1"/>
</dbReference>
<dbReference type="GO" id="GO:0016887">
    <property type="term" value="F:ATP hydrolysis activity"/>
    <property type="evidence" value="ECO:0007669"/>
    <property type="project" value="InterPro"/>
</dbReference>
<dbReference type="GO" id="GO:0005524">
    <property type="term" value="F:ATP binding"/>
    <property type="evidence" value="ECO:0007669"/>
    <property type="project" value="UniProtKB-KW"/>
</dbReference>
<dbReference type="Pfam" id="PF00005">
    <property type="entry name" value="ABC_tran"/>
    <property type="match status" value="1"/>
</dbReference>
<dbReference type="InterPro" id="IPR027417">
    <property type="entry name" value="P-loop_NTPase"/>
</dbReference>
<proteinExistence type="inferred from homology"/>
<dbReference type="RefSeq" id="WP_007104451.1">
    <property type="nucleotide sequence ID" value="NZ_BAER01000044.1"/>
</dbReference>
<dbReference type="PANTHER" id="PTHR24220">
    <property type="entry name" value="IMPORT ATP-BINDING PROTEIN"/>
    <property type="match status" value="1"/>
</dbReference>
<evidence type="ECO:0000256" key="5">
    <source>
        <dbReference type="SAM" id="MobiDB-lite"/>
    </source>
</evidence>
<evidence type="ECO:0000313" key="8">
    <source>
        <dbReference type="Proteomes" id="UP000006322"/>
    </source>
</evidence>
<accession>K6YIV4</accession>
<sequence>MLNMTNIKKIYRTDSIETHALREFNLQVDEGDFVAVTGPSGSGKTTFLNIAGLLETFDEGCFELDGVDISNQNDTARSRLRNQKIGFIFQSFNLIPDLNLFDNVDVPLRYRGFNRQERKKRIEQSLEMVGLAKRMRHLPAQLSGGQQQRVAIARALAGEPRFLLADEPTGNLDSSMAQSVMSLLKEINTNGTTIIMVTHDTELAAQAKRNIYVRDGKVSEITHSDQYAGDASELLEDDTESTLSPVAALSR</sequence>
<evidence type="ECO:0000256" key="1">
    <source>
        <dbReference type="ARBA" id="ARBA00022448"/>
    </source>
</evidence>
<dbReference type="InterPro" id="IPR003439">
    <property type="entry name" value="ABC_transporter-like_ATP-bd"/>
</dbReference>
<organism evidence="7 8">
    <name type="scientific">Paraglaciecola polaris LMG 21857</name>
    <dbReference type="NCBI Taxonomy" id="1129793"/>
    <lineage>
        <taxon>Bacteria</taxon>
        <taxon>Pseudomonadati</taxon>
        <taxon>Pseudomonadota</taxon>
        <taxon>Gammaproteobacteria</taxon>
        <taxon>Alteromonadales</taxon>
        <taxon>Alteromonadaceae</taxon>
        <taxon>Paraglaciecola</taxon>
    </lineage>
</organism>
<dbReference type="GO" id="GO:1902495">
    <property type="term" value="C:transmembrane transporter complex"/>
    <property type="evidence" value="ECO:0007669"/>
    <property type="project" value="UniProtKB-ARBA"/>
</dbReference>
<dbReference type="InterPro" id="IPR017871">
    <property type="entry name" value="ABC_transporter-like_CS"/>
</dbReference>
<protein>
    <submittedName>
        <fullName evidence="7">ABC transporter, ATP-binding protein</fullName>
    </submittedName>
</protein>
<keyword evidence="2" id="KW-0547">Nucleotide-binding</keyword>
<dbReference type="PANTHER" id="PTHR24220:SF648">
    <property type="entry name" value="ABC TRANSPORTER ATP-BINDING PROTEIN YTRE"/>
    <property type="match status" value="1"/>
</dbReference>
<gene>
    <name evidence="7" type="ORF">GPLA_1754</name>
</gene>
<evidence type="ECO:0000259" key="6">
    <source>
        <dbReference type="PROSITE" id="PS50893"/>
    </source>
</evidence>
<evidence type="ECO:0000256" key="2">
    <source>
        <dbReference type="ARBA" id="ARBA00022741"/>
    </source>
</evidence>
<evidence type="ECO:0000256" key="3">
    <source>
        <dbReference type="ARBA" id="ARBA00022840"/>
    </source>
</evidence>
<dbReference type="SUPFAM" id="SSF52540">
    <property type="entry name" value="P-loop containing nucleoside triphosphate hydrolases"/>
    <property type="match status" value="1"/>
</dbReference>
<reference evidence="8" key="1">
    <citation type="journal article" date="2014" name="Environ. Microbiol.">
        <title>Comparative genomics of the marine bacterial genus Glaciecola reveals the high degree of genomic diversity and genomic characteristic for cold adaptation.</title>
        <authorList>
            <person name="Qin Q.L."/>
            <person name="Xie B.B."/>
            <person name="Yu Y."/>
            <person name="Shu Y.L."/>
            <person name="Rong J.C."/>
            <person name="Zhang Y.J."/>
            <person name="Zhao D.L."/>
            <person name="Chen X.L."/>
            <person name="Zhang X.Y."/>
            <person name="Chen B."/>
            <person name="Zhou B.C."/>
            <person name="Zhang Y.Z."/>
        </authorList>
    </citation>
    <scope>NUCLEOTIDE SEQUENCE [LARGE SCALE GENOMIC DNA]</scope>
    <source>
        <strain evidence="8">LMG 21857</strain>
    </source>
</reference>
<feature type="region of interest" description="Disordered" evidence="5">
    <location>
        <begin position="232"/>
        <end position="251"/>
    </location>
</feature>
<dbReference type="InterPro" id="IPR015854">
    <property type="entry name" value="ABC_transpr_LolD-like"/>
</dbReference>
<dbReference type="STRING" id="1129793.GPLA_1754"/>
<evidence type="ECO:0000256" key="4">
    <source>
        <dbReference type="ARBA" id="ARBA00038388"/>
    </source>
</evidence>
<dbReference type="InterPro" id="IPR003593">
    <property type="entry name" value="AAA+_ATPase"/>
</dbReference>
<keyword evidence="1" id="KW-0813">Transport</keyword>
<keyword evidence="8" id="KW-1185">Reference proteome</keyword>
<name>K6YIV4_9ALTE</name>
<dbReference type="Proteomes" id="UP000006322">
    <property type="component" value="Unassembled WGS sequence"/>
</dbReference>
<keyword evidence="3 7" id="KW-0067">ATP-binding</keyword>
<dbReference type="CDD" id="cd03255">
    <property type="entry name" value="ABC_MJ0796_LolCDE_FtsE"/>
    <property type="match status" value="1"/>
</dbReference>
<dbReference type="InterPro" id="IPR017911">
    <property type="entry name" value="MacB-like_ATP-bd"/>
</dbReference>
<dbReference type="FunFam" id="3.40.50.300:FF:000032">
    <property type="entry name" value="Export ABC transporter ATP-binding protein"/>
    <property type="match status" value="1"/>
</dbReference>